<feature type="region of interest" description="Disordered" evidence="12">
    <location>
        <begin position="829"/>
        <end position="973"/>
    </location>
</feature>
<evidence type="ECO:0000313" key="17">
    <source>
        <dbReference type="RefSeq" id="XP_031572609.1"/>
    </source>
</evidence>
<comment type="subunit">
    <text evidence="10">Interacts with EMP65.</text>
</comment>
<feature type="chain" id="PRO_5028026518" evidence="14">
    <location>
        <begin position="23"/>
        <end position="1459"/>
    </location>
</feature>
<feature type="compositionally biased region" description="Polar residues" evidence="12">
    <location>
        <begin position="549"/>
        <end position="569"/>
    </location>
</feature>
<feature type="compositionally biased region" description="Low complexity" evidence="12">
    <location>
        <begin position="924"/>
        <end position="935"/>
    </location>
</feature>
<feature type="compositionally biased region" description="Basic and acidic residues" evidence="12">
    <location>
        <begin position="985"/>
        <end position="1030"/>
    </location>
</feature>
<keyword evidence="4" id="KW-0256">Endoplasmic reticulum</keyword>
<keyword evidence="5 13" id="KW-1133">Transmembrane helix</keyword>
<feature type="compositionally biased region" description="Polar residues" evidence="12">
    <location>
        <begin position="1043"/>
        <end position="1064"/>
    </location>
</feature>
<feature type="compositionally biased region" description="Basic and acidic residues" evidence="12">
    <location>
        <begin position="699"/>
        <end position="771"/>
    </location>
</feature>
<evidence type="ECO:0000256" key="14">
    <source>
        <dbReference type="SAM" id="SignalP"/>
    </source>
</evidence>
<dbReference type="KEGG" id="aten:116306671"/>
<feature type="compositionally biased region" description="Basic and acidic residues" evidence="12">
    <location>
        <begin position="219"/>
        <end position="268"/>
    </location>
</feature>
<evidence type="ECO:0000256" key="5">
    <source>
        <dbReference type="ARBA" id="ARBA00022989"/>
    </source>
</evidence>
<organism evidence="16 17">
    <name type="scientific">Actinia tenebrosa</name>
    <name type="common">Australian red waratah sea anemone</name>
    <dbReference type="NCBI Taxonomy" id="6105"/>
    <lineage>
        <taxon>Eukaryota</taxon>
        <taxon>Metazoa</taxon>
        <taxon>Cnidaria</taxon>
        <taxon>Anthozoa</taxon>
        <taxon>Hexacorallia</taxon>
        <taxon>Actiniaria</taxon>
        <taxon>Actiniidae</taxon>
        <taxon>Actinia</taxon>
    </lineage>
</organism>
<evidence type="ECO:0000256" key="4">
    <source>
        <dbReference type="ARBA" id="ARBA00022824"/>
    </source>
</evidence>
<feature type="compositionally biased region" description="Basic and acidic residues" evidence="12">
    <location>
        <begin position="877"/>
        <end position="890"/>
    </location>
</feature>
<dbReference type="InterPro" id="IPR008979">
    <property type="entry name" value="Galactose-bd-like_sf"/>
</dbReference>
<evidence type="ECO:0000256" key="8">
    <source>
        <dbReference type="ARBA" id="ARBA00046288"/>
    </source>
</evidence>
<feature type="compositionally biased region" description="Polar residues" evidence="12">
    <location>
        <begin position="936"/>
        <end position="945"/>
    </location>
</feature>
<dbReference type="OrthoDB" id="5979858at2759"/>
<feature type="compositionally biased region" description="Polar residues" evidence="12">
    <location>
        <begin position="1365"/>
        <end position="1385"/>
    </location>
</feature>
<dbReference type="PANTHER" id="PTHR12953:SF0">
    <property type="entry name" value="SUN DOMAIN-CONTAINING OSSIFICATION FACTOR"/>
    <property type="match status" value="1"/>
</dbReference>
<keyword evidence="6 13" id="KW-0472">Membrane</keyword>
<keyword evidence="2 13" id="KW-0812">Transmembrane</keyword>
<feature type="compositionally biased region" description="Polar residues" evidence="12">
    <location>
        <begin position="1113"/>
        <end position="1146"/>
    </location>
</feature>
<feature type="compositionally biased region" description="Polar residues" evidence="12">
    <location>
        <begin position="595"/>
        <end position="610"/>
    </location>
</feature>
<feature type="coiled-coil region" evidence="11">
    <location>
        <begin position="1173"/>
        <end position="1243"/>
    </location>
</feature>
<dbReference type="InterPro" id="IPR045120">
    <property type="entry name" value="Suco/Slp1-like"/>
</dbReference>
<evidence type="ECO:0000313" key="16">
    <source>
        <dbReference type="Proteomes" id="UP000515163"/>
    </source>
</evidence>
<evidence type="ECO:0000256" key="12">
    <source>
        <dbReference type="SAM" id="MobiDB-lite"/>
    </source>
</evidence>
<dbReference type="InParanoid" id="A0A6P8IZH1"/>
<feature type="compositionally biased region" description="Basic and acidic residues" evidence="12">
    <location>
        <begin position="898"/>
        <end position="907"/>
    </location>
</feature>
<comment type="subcellular location">
    <subcellularLocation>
        <location evidence="8">Endomembrane system</location>
        <topology evidence="8">Single-pass type I membrane protein</topology>
    </subcellularLocation>
    <subcellularLocation>
        <location evidence="1">Endoplasmic reticulum membrane</location>
        <topology evidence="1">Single-pass membrane protein</topology>
    </subcellularLocation>
</comment>
<feature type="compositionally biased region" description="Pro residues" evidence="12">
    <location>
        <begin position="1074"/>
        <end position="1086"/>
    </location>
</feature>
<dbReference type="GeneID" id="116306671"/>
<protein>
    <submittedName>
        <fullName evidence="17">SUN domain-containing ossification factor-like isoform X1</fullName>
    </submittedName>
</protein>
<evidence type="ECO:0000256" key="13">
    <source>
        <dbReference type="SAM" id="Phobius"/>
    </source>
</evidence>
<keyword evidence="11" id="KW-0175">Coiled coil</keyword>
<dbReference type="Proteomes" id="UP000515163">
    <property type="component" value="Unplaced"/>
</dbReference>
<feature type="region of interest" description="Disordered" evidence="12">
    <location>
        <begin position="543"/>
        <end position="639"/>
    </location>
</feature>
<dbReference type="RefSeq" id="XP_031572609.1">
    <property type="nucleotide sequence ID" value="XM_031716749.1"/>
</dbReference>
<evidence type="ECO:0000256" key="2">
    <source>
        <dbReference type="ARBA" id="ARBA00022692"/>
    </source>
</evidence>
<evidence type="ECO:0000256" key="7">
    <source>
        <dbReference type="ARBA" id="ARBA00023180"/>
    </source>
</evidence>
<dbReference type="GO" id="GO:0034975">
    <property type="term" value="P:protein folding in endoplasmic reticulum"/>
    <property type="evidence" value="ECO:0007669"/>
    <property type="project" value="TreeGrafter"/>
</dbReference>
<feature type="compositionally biased region" description="Basic and acidic residues" evidence="12">
    <location>
        <begin position="275"/>
        <end position="285"/>
    </location>
</feature>
<reference evidence="17" key="1">
    <citation type="submission" date="2025-08" db="UniProtKB">
        <authorList>
            <consortium name="RefSeq"/>
        </authorList>
    </citation>
    <scope>IDENTIFICATION</scope>
    <source>
        <tissue evidence="17">Tentacle</tissue>
    </source>
</reference>
<feature type="compositionally biased region" description="Basic and acidic residues" evidence="12">
    <location>
        <begin position="166"/>
        <end position="204"/>
    </location>
</feature>
<evidence type="ECO:0000256" key="3">
    <source>
        <dbReference type="ARBA" id="ARBA00022729"/>
    </source>
</evidence>
<gene>
    <name evidence="17" type="primary">LOC116306671</name>
</gene>
<feature type="compositionally biased region" description="Polar residues" evidence="12">
    <location>
        <begin position="845"/>
        <end position="855"/>
    </location>
</feature>
<feature type="transmembrane region" description="Helical" evidence="13">
    <location>
        <begin position="1248"/>
        <end position="1266"/>
    </location>
</feature>
<feature type="region of interest" description="Disordered" evidence="12">
    <location>
        <begin position="165"/>
        <end position="291"/>
    </location>
</feature>
<feature type="compositionally biased region" description="Basic and acidic residues" evidence="12">
    <location>
        <begin position="307"/>
        <end position="316"/>
    </location>
</feature>
<dbReference type="InterPro" id="IPR012919">
    <property type="entry name" value="SUN_dom"/>
</dbReference>
<feature type="region of interest" description="Disordered" evidence="12">
    <location>
        <begin position="1406"/>
        <end position="1459"/>
    </location>
</feature>
<dbReference type="SUPFAM" id="SSF58100">
    <property type="entry name" value="Bacterial hemolysins"/>
    <property type="match status" value="1"/>
</dbReference>
<evidence type="ECO:0000256" key="10">
    <source>
        <dbReference type="ARBA" id="ARBA00064635"/>
    </source>
</evidence>
<dbReference type="PROSITE" id="PS51469">
    <property type="entry name" value="SUN"/>
    <property type="match status" value="1"/>
</dbReference>
<feature type="compositionally biased region" description="Basic residues" evidence="12">
    <location>
        <begin position="326"/>
        <end position="335"/>
    </location>
</feature>
<evidence type="ECO:0000256" key="9">
    <source>
        <dbReference type="ARBA" id="ARBA00061226"/>
    </source>
</evidence>
<name>A0A6P8IZH1_ACTTE</name>
<dbReference type="Pfam" id="PF07738">
    <property type="entry name" value="Sad1_UNC"/>
    <property type="match status" value="1"/>
</dbReference>
<feature type="compositionally biased region" description="Polar residues" evidence="12">
    <location>
        <begin position="205"/>
        <end position="214"/>
    </location>
</feature>
<evidence type="ECO:0000259" key="15">
    <source>
        <dbReference type="PROSITE" id="PS51469"/>
    </source>
</evidence>
<feature type="region of interest" description="Disordered" evidence="12">
    <location>
        <begin position="482"/>
        <end position="516"/>
    </location>
</feature>
<proteinExistence type="inferred from homology"/>
<feature type="compositionally biased region" description="Low complexity" evidence="12">
    <location>
        <begin position="51"/>
        <end position="103"/>
    </location>
</feature>
<feature type="compositionally biased region" description="Low complexity" evidence="12">
    <location>
        <begin position="1031"/>
        <end position="1042"/>
    </location>
</feature>
<feature type="region of interest" description="Disordered" evidence="12">
    <location>
        <begin position="1356"/>
        <end position="1385"/>
    </location>
</feature>
<evidence type="ECO:0000256" key="1">
    <source>
        <dbReference type="ARBA" id="ARBA00004389"/>
    </source>
</evidence>
<feature type="compositionally biased region" description="Acidic residues" evidence="12">
    <location>
        <begin position="482"/>
        <end position="498"/>
    </location>
</feature>
<dbReference type="FunFam" id="2.60.120.260:FF:000099">
    <property type="entry name" value="Uncharacterized protein, isoform C"/>
    <property type="match status" value="1"/>
</dbReference>
<feature type="compositionally biased region" description="Polar residues" evidence="12">
    <location>
        <begin position="1406"/>
        <end position="1450"/>
    </location>
</feature>
<evidence type="ECO:0000256" key="6">
    <source>
        <dbReference type="ARBA" id="ARBA00023136"/>
    </source>
</evidence>
<dbReference type="Gene3D" id="2.60.120.260">
    <property type="entry name" value="Galactose-binding domain-like"/>
    <property type="match status" value="1"/>
</dbReference>
<feature type="region of interest" description="Disordered" evidence="12">
    <location>
        <begin position="307"/>
        <end position="336"/>
    </location>
</feature>
<dbReference type="GO" id="GO:0005789">
    <property type="term" value="C:endoplasmic reticulum membrane"/>
    <property type="evidence" value="ECO:0007669"/>
    <property type="project" value="UniProtKB-SubCell"/>
</dbReference>
<feature type="region of interest" description="Disordered" evidence="12">
    <location>
        <begin position="985"/>
        <end position="1146"/>
    </location>
</feature>
<feature type="signal peptide" evidence="14">
    <location>
        <begin position="1"/>
        <end position="22"/>
    </location>
</feature>
<dbReference type="FunCoup" id="A0A6P8IZH1">
    <property type="interactions" value="2255"/>
</dbReference>
<accession>A0A6P8IZH1</accession>
<comment type="similarity">
    <text evidence="9">Belongs to the SLP1 family.</text>
</comment>
<keyword evidence="16" id="KW-1185">Reference proteome</keyword>
<feature type="region of interest" description="Disordered" evidence="12">
    <location>
        <begin position="25"/>
        <end position="103"/>
    </location>
</feature>
<evidence type="ECO:0000256" key="11">
    <source>
        <dbReference type="SAM" id="Coils"/>
    </source>
</evidence>
<feature type="domain" description="SUN" evidence="15">
    <location>
        <begin position="317"/>
        <end position="475"/>
    </location>
</feature>
<dbReference type="PANTHER" id="PTHR12953">
    <property type="entry name" value="MEMBRANE PROTEIN CH1 RELATED"/>
    <property type="match status" value="1"/>
</dbReference>
<feature type="region of interest" description="Disordered" evidence="12">
    <location>
        <begin position="672"/>
        <end position="785"/>
    </location>
</feature>
<feature type="compositionally biased region" description="Pro residues" evidence="12">
    <location>
        <begin position="1098"/>
        <end position="1112"/>
    </location>
</feature>
<keyword evidence="7" id="KW-0325">Glycoprotein</keyword>
<dbReference type="SUPFAM" id="SSF49785">
    <property type="entry name" value="Galactose-binding domain-like"/>
    <property type="match status" value="1"/>
</dbReference>
<sequence length="1459" mass="160764">MNFRGFLLVLAVFLSVLRICHVENPEVGTGSKPSLNGQNNSLNVEEENEVKSNGELSDSSSSSSSSYTTSSPSSSFSSSLPSSSSPEASTDSPSTFSSKRSISSSELEQLVIPTVAPATPHFDTETITSTSSVIVSVTESSHQEKMPVEEPAPQQEFLLASGIKPEGIKTCKSEEKGKNAEIQESKGAEEKLIQDETAPEKPQEEQSSVVTSLPTPEGVPDKKDADSSASVFKDKKEEEPKDIKEDTKDKDEKEETKSKEESKDKEDDSITAELKQAEEETKSTSEEMPSFDEFKRQHLQEEEKQKNILKQQKEVKGSGPETIDKHKPRKIKQRKQNNYASLDCGAKILKANPEASNIFAILQDNRDLYMLNPCSAKIWFIVELCDNVQVKTIEIANFELFSSTPESFKVYVSGRYPTREWTLLGTFQARHERNLQSFPLDEPIYAKYIKVEMLSHFGSEHYCPLTLFRVFGISMMEELEDHEADAQDDADAGDDDDGAQVLPSDPSVKNDENKSKSNILATVGDTLFNIVKVAAKKLTGATDNEKNLTGDSHGTSTVAPPSSIVSSTTLKEKGDKPSIVTLIPSDDEDDKIQDTKQNNKTTNGTSSTEPTKPEQENVRDNTNFYDKIDPDSNRGSKTASAFSSCELFVRMLGHSSFGCMMGKVLYSKRKHHGFTPREESPAKQKTSAGSVKAPPGSDGRTETNTDKGKEDSKKNEEKKEGEKESEKVEEKGKKKGKEKYDENIKEPIVQKEENGIEIISKDETKQKEPSVETKGSSDLNAEKVSKENEQKIINGVVDPVIIVQPSEVQPPIIKPCDASAEKKATPVLKTASILTTHPSGDIKESQSTQTTSSDIEPTLKTLEKSKEEASESQNRATIDDVSKITPDVKDGVIISENTGKESIDTKSTETITSKNEETKTEEGSSASSIVDQSSSGVKDTCTSLDSLDKSIIKPSLPPPSKCKAPSIETPNKDVDVLEFKILDSAGREGTAHLEKPTDTPVKPDKPVPEPDKPVLEKEPIEDTKEEKPDADSQSSSEPSSAQNTSDVTRASPTEDLTVSSSSVEPTKPSVVIPDSPPEPPTNPPDVKPTDSPESISPLSPPPVDKLPIPPPQSSIEASISDDLSSVLSKAPSSATPGAQGLASSGAQKESIFMRLTNRIKALEQNLTLSTLYMEKLNQKYRKIVEDMQKNLDKKVNLLTNATRKAEAVIKSQKEQISALQSKVDDTSRDMKKFSKQLKSLNIQVMERHIIGLFLEVILIMILFIVFRRWDRARIRRDILRESRMNGTILRSHFHLDHTEDRALGKMLNGQLNGREQLQRSFLNPIKPETIGVLPEPVTYRHKEEYFPLLDVKKKRNRKRPKSGVITETNQAKAVSESTNQTPPSSLVSATAGLLFNPTRGLFNGFKRSQSLDDSQSNRKSSLPSTSRLQKTKSMNVTQENTEKNSFSMGNSKKGRIMNR</sequence>
<keyword evidence="3 14" id="KW-0732">Signal</keyword>